<dbReference type="EMBL" id="PRDK01000009">
    <property type="protein sequence ID" value="MBE8715179.1"/>
    <property type="molecule type" value="Genomic_DNA"/>
</dbReference>
<evidence type="ECO:0000313" key="2">
    <source>
        <dbReference type="EMBL" id="MBE8715179.1"/>
    </source>
</evidence>
<gene>
    <name evidence="2" type="ORF">C4F49_15960</name>
</gene>
<sequence>MKPQTIKINLIAFLFLLFNAACSKNTETPVDDMPNSIEAVSNVAVRTLSEINTIEISWKNPDDAMLDKIEFILEQADGKGNRNVQLLDGKVAEVGKIVVQLSNSSEHTVSITALNKAGIRSEKVSKSIIGQKLMSWLPRADTLMKALVKNYLDGKPRDIWSSNFPQSSGYWDGAAVIWGHGGAFSGYTTFKKASYTIPSYKKDVEQLYDNRLLIGIDKFRNKRDGGPEAYAVYPGEGDERFYDDNIWVGLDMVHLYELTKDSKYLDRAKIVWQFVLSGADDVMGGGVYWKEGQKSKHTCSTFPAAVLGLTLYNATGDSKYLDQAKDWYDWGIRVFQDPNDYLFYDNVRLSDENNPNSALVTDRTKFSYNTGQPLQAASLLYSITKETKYLTAAQQMAKAAYGRWFVPFRSYLLNESFQILEPGHVWFQAIMMRGFVELYLLDNNREYINAYEKTLNHAWLSPARNKSSNLINENFKGVTTQTSWELIHQGAILEMLSQLALLEIEEK</sequence>
<feature type="chain" id="PRO_5037358569" evidence="1">
    <location>
        <begin position="24"/>
        <end position="507"/>
    </location>
</feature>
<feature type="signal peptide" evidence="1">
    <location>
        <begin position="1"/>
        <end position="23"/>
    </location>
</feature>
<dbReference type="PANTHER" id="PTHR47791">
    <property type="entry name" value="MEIOTICALLY UP-REGULATED GENE 191 PROTEIN"/>
    <property type="match status" value="1"/>
</dbReference>
<dbReference type="AlphaFoldDB" id="A0A928V1Z8"/>
<organism evidence="2 3">
    <name type="scientific">Sphingobacterium hungaricum</name>
    <dbReference type="NCBI Taxonomy" id="2082723"/>
    <lineage>
        <taxon>Bacteria</taxon>
        <taxon>Pseudomonadati</taxon>
        <taxon>Bacteroidota</taxon>
        <taxon>Sphingobacteriia</taxon>
        <taxon>Sphingobacteriales</taxon>
        <taxon>Sphingobacteriaceae</taxon>
        <taxon>Sphingobacterium</taxon>
    </lineage>
</organism>
<keyword evidence="1" id="KW-0732">Signal</keyword>
<dbReference type="InterPro" id="IPR005198">
    <property type="entry name" value="Glyco_hydro_76"/>
</dbReference>
<protein>
    <submittedName>
        <fullName evidence="2">Alpha-1,6-mannanase</fullName>
    </submittedName>
</protein>
<dbReference type="Gene3D" id="1.50.10.20">
    <property type="match status" value="1"/>
</dbReference>
<dbReference type="CDD" id="cd00063">
    <property type="entry name" value="FN3"/>
    <property type="match status" value="1"/>
</dbReference>
<dbReference type="InterPro" id="IPR008928">
    <property type="entry name" value="6-hairpin_glycosidase_sf"/>
</dbReference>
<name>A0A928V1Z8_9SPHI</name>
<evidence type="ECO:0000256" key="1">
    <source>
        <dbReference type="SAM" id="SignalP"/>
    </source>
</evidence>
<dbReference type="Proteomes" id="UP000616201">
    <property type="component" value="Unassembled WGS sequence"/>
</dbReference>
<dbReference type="PANTHER" id="PTHR47791:SF4">
    <property type="entry name" value="(PUTATIVE SECRETED PROTEIN)-RELATED"/>
    <property type="match status" value="1"/>
</dbReference>
<accession>A0A928V1Z8</accession>
<comment type="caution">
    <text evidence="2">The sequence shown here is derived from an EMBL/GenBank/DDBJ whole genome shotgun (WGS) entry which is preliminary data.</text>
</comment>
<dbReference type="GO" id="GO:0005975">
    <property type="term" value="P:carbohydrate metabolic process"/>
    <property type="evidence" value="ECO:0007669"/>
    <property type="project" value="InterPro"/>
</dbReference>
<dbReference type="InterPro" id="IPR003961">
    <property type="entry name" value="FN3_dom"/>
</dbReference>
<dbReference type="InterPro" id="IPR053169">
    <property type="entry name" value="MUG_Protein"/>
</dbReference>
<dbReference type="Pfam" id="PF03663">
    <property type="entry name" value="Glyco_hydro_76"/>
    <property type="match status" value="1"/>
</dbReference>
<reference evidence="2" key="1">
    <citation type="submission" date="2018-02" db="EMBL/GenBank/DDBJ databases">
        <authorList>
            <person name="Vasarhelyi B.M."/>
            <person name="Deshmukh S."/>
            <person name="Balint B."/>
            <person name="Kukolya J."/>
        </authorList>
    </citation>
    <scope>NUCLEOTIDE SEQUENCE</scope>
    <source>
        <strain evidence="2">KB22</strain>
    </source>
</reference>
<dbReference type="SUPFAM" id="SSF48208">
    <property type="entry name" value="Six-hairpin glycosidases"/>
    <property type="match status" value="1"/>
</dbReference>
<dbReference type="RefSeq" id="WP_196937029.1">
    <property type="nucleotide sequence ID" value="NZ_MU158698.1"/>
</dbReference>
<proteinExistence type="predicted"/>
<evidence type="ECO:0000313" key="3">
    <source>
        <dbReference type="Proteomes" id="UP000616201"/>
    </source>
</evidence>
<keyword evidence="3" id="KW-1185">Reference proteome</keyword>